<dbReference type="Gene3D" id="3.50.50.60">
    <property type="entry name" value="FAD/NAD(P)-binding domain"/>
    <property type="match status" value="1"/>
</dbReference>
<dbReference type="PRINTS" id="PR00420">
    <property type="entry name" value="RNGMNOXGNASE"/>
</dbReference>
<name>A0ABR7WJ91_9ACTN</name>
<dbReference type="RefSeq" id="WP_190268421.1">
    <property type="nucleotide sequence ID" value="NZ_BAABAD010000004.1"/>
</dbReference>
<sequence length="539" mass="57518">MNDTDVLIAGAGPIGLTAAIELRRRGVRVRIVDPLLEPPQYAKAVGVQPRTLEVFEGMGVLREILDAGTEMRGQIVYVNGTEAMRIDLSLPPDVPFRFHSIPQYETERVLRERLTALDTRIERGVRLTGFTQDTDGVTATLTGPGGDETTRVSFLVGADGAHSIVRKTLGLAFEGAAFDEQYMLGDVVVDWSQPRGYSVRSMHQTDGVTDDLLVCIPLPGRGRYRMSMLVPDELSTGPSSSADGVAHGFEGTRAPELSHIQAVVDRLSPEPATVSDLRWSSVFRISHRIVDAYSRGRVFVAGDAAHIHPPTGAQGMNTGIQDAHNLAWKLALALDGAAADGLLDSYDAERRPIGEEVVGRTVRSAREGIGADSSDPGHVMRREAQLLLSYAGSPIVAVAPTDGTGPQPGERAPDAAGLAREVVNVPIRLYSLLGRLHHTAILYAGDTAGPADVAVFEALAADAGSAARGHLDVYLVASPEAQVASTEIPLIRDVEGRFAVAYRPDGDTVFIVRPDGYLGYRGPVGDGTSMTEHLGLTFG</sequence>
<feature type="domain" description="FAD-binding" evidence="4">
    <location>
        <begin position="3"/>
        <end position="360"/>
    </location>
</feature>
<dbReference type="PANTHER" id="PTHR43004">
    <property type="entry name" value="TRK SYSTEM POTASSIUM UPTAKE PROTEIN"/>
    <property type="match status" value="1"/>
</dbReference>
<keyword evidence="5" id="KW-0503">Monooxygenase</keyword>
<accession>A0ABR7WJ91</accession>
<evidence type="ECO:0000313" key="6">
    <source>
        <dbReference type="Proteomes" id="UP000602395"/>
    </source>
</evidence>
<comment type="cofactor">
    <cofactor evidence="1">
        <name>FAD</name>
        <dbReference type="ChEBI" id="CHEBI:57692"/>
    </cofactor>
</comment>
<keyword evidence="3" id="KW-0274">FAD</keyword>
<dbReference type="SUPFAM" id="SSF51905">
    <property type="entry name" value="FAD/NAD(P)-binding domain"/>
    <property type="match status" value="1"/>
</dbReference>
<proteinExistence type="predicted"/>
<evidence type="ECO:0000256" key="1">
    <source>
        <dbReference type="ARBA" id="ARBA00001974"/>
    </source>
</evidence>
<dbReference type="PANTHER" id="PTHR43004:SF19">
    <property type="entry name" value="BINDING MONOOXYGENASE, PUTATIVE (JCVI)-RELATED"/>
    <property type="match status" value="1"/>
</dbReference>
<evidence type="ECO:0000259" key="4">
    <source>
        <dbReference type="Pfam" id="PF01494"/>
    </source>
</evidence>
<keyword evidence="6" id="KW-1185">Reference proteome</keyword>
<dbReference type="InterPro" id="IPR002938">
    <property type="entry name" value="FAD-bd"/>
</dbReference>
<dbReference type="EMBL" id="JACWMS010000005">
    <property type="protein sequence ID" value="MBD1321992.1"/>
    <property type="molecule type" value="Genomic_DNA"/>
</dbReference>
<dbReference type="Pfam" id="PF01494">
    <property type="entry name" value="FAD_binding_3"/>
    <property type="match status" value="1"/>
</dbReference>
<reference evidence="5 6" key="1">
    <citation type="submission" date="2020-09" db="EMBL/GenBank/DDBJ databases">
        <title>Novel species in genus Gordonia.</title>
        <authorList>
            <person name="Zhang G."/>
        </authorList>
    </citation>
    <scope>NUCLEOTIDE SEQUENCE [LARGE SCALE GENOMIC DNA]</scope>
    <source>
        <strain evidence="5 6">ON-33</strain>
    </source>
</reference>
<gene>
    <name evidence="5" type="ORF">IDF66_20650</name>
</gene>
<dbReference type="Gene3D" id="3.30.70.2450">
    <property type="match status" value="1"/>
</dbReference>
<evidence type="ECO:0000256" key="2">
    <source>
        <dbReference type="ARBA" id="ARBA00022630"/>
    </source>
</evidence>
<dbReference type="Proteomes" id="UP000602395">
    <property type="component" value="Unassembled WGS sequence"/>
</dbReference>
<comment type="caution">
    <text evidence="5">The sequence shown here is derived from an EMBL/GenBank/DDBJ whole genome shotgun (WGS) entry which is preliminary data.</text>
</comment>
<dbReference type="InterPro" id="IPR050641">
    <property type="entry name" value="RIFMO-like"/>
</dbReference>
<dbReference type="InterPro" id="IPR036188">
    <property type="entry name" value="FAD/NAD-bd_sf"/>
</dbReference>
<dbReference type="Gene3D" id="3.40.30.120">
    <property type="match status" value="1"/>
</dbReference>
<dbReference type="GO" id="GO:0004497">
    <property type="term" value="F:monooxygenase activity"/>
    <property type="evidence" value="ECO:0007669"/>
    <property type="project" value="UniProtKB-KW"/>
</dbReference>
<keyword evidence="2" id="KW-0285">Flavoprotein</keyword>
<evidence type="ECO:0000313" key="5">
    <source>
        <dbReference type="EMBL" id="MBD1321992.1"/>
    </source>
</evidence>
<evidence type="ECO:0000256" key="3">
    <source>
        <dbReference type="ARBA" id="ARBA00022827"/>
    </source>
</evidence>
<organism evidence="5 6">
    <name type="scientific">Gordonia hankookensis</name>
    <dbReference type="NCBI Taxonomy" id="589403"/>
    <lineage>
        <taxon>Bacteria</taxon>
        <taxon>Bacillati</taxon>
        <taxon>Actinomycetota</taxon>
        <taxon>Actinomycetes</taxon>
        <taxon>Mycobacteriales</taxon>
        <taxon>Gordoniaceae</taxon>
        <taxon>Gordonia</taxon>
    </lineage>
</organism>
<protein>
    <submittedName>
        <fullName evidence="5">FAD-dependent monooxygenase</fullName>
    </submittedName>
</protein>
<keyword evidence="5" id="KW-0560">Oxidoreductase</keyword>